<feature type="domain" description="Cytochrome c" evidence="6">
    <location>
        <begin position="54"/>
        <end position="134"/>
    </location>
</feature>
<gene>
    <name evidence="7" type="ORF">GCM10010862_27460</name>
</gene>
<comment type="caution">
    <text evidence="7">The sequence shown here is derived from an EMBL/GenBank/DDBJ whole genome shotgun (WGS) entry which is preliminary data.</text>
</comment>
<dbReference type="PROSITE" id="PS51007">
    <property type="entry name" value="CYTC"/>
    <property type="match status" value="1"/>
</dbReference>
<evidence type="ECO:0000313" key="7">
    <source>
        <dbReference type="EMBL" id="GLQ55487.1"/>
    </source>
</evidence>
<accession>A0ABQ5W5Z3</accession>
<evidence type="ECO:0000313" key="8">
    <source>
        <dbReference type="Proteomes" id="UP001156691"/>
    </source>
</evidence>
<dbReference type="Pfam" id="PF13442">
    <property type="entry name" value="Cytochrome_CBB3"/>
    <property type="match status" value="1"/>
</dbReference>
<keyword evidence="8" id="KW-1185">Reference proteome</keyword>
<evidence type="ECO:0000256" key="3">
    <source>
        <dbReference type="ARBA" id="ARBA00023004"/>
    </source>
</evidence>
<name>A0ABQ5W5Z3_9HYPH</name>
<evidence type="ECO:0000256" key="4">
    <source>
        <dbReference type="PROSITE-ProRule" id="PRU00433"/>
    </source>
</evidence>
<keyword evidence="5" id="KW-1133">Transmembrane helix</keyword>
<keyword evidence="2 4" id="KW-0479">Metal-binding</keyword>
<protein>
    <recommendedName>
        <fullName evidence="6">Cytochrome c domain-containing protein</fullName>
    </recommendedName>
</protein>
<sequence length="139" mass="14276">MSERRLAPDSRVSANGALFISVVCGLALAAGLLQVQLQAQEPAEQDAEAALSEEEMDVARQLITSDAGPACAVCHQLAAAEATGTLGPSLDQLKPDAQTVRAALLEGPGVMPEYGDKLTMEQMELISAYVAAVAGGGQP</sequence>
<keyword evidence="5" id="KW-0812">Transmembrane</keyword>
<evidence type="ECO:0000256" key="2">
    <source>
        <dbReference type="ARBA" id="ARBA00022723"/>
    </source>
</evidence>
<dbReference type="InterPro" id="IPR036909">
    <property type="entry name" value="Cyt_c-like_dom_sf"/>
</dbReference>
<dbReference type="Proteomes" id="UP001156691">
    <property type="component" value="Unassembled WGS sequence"/>
</dbReference>
<reference evidence="8" key="1">
    <citation type="journal article" date="2019" name="Int. J. Syst. Evol. Microbiol.">
        <title>The Global Catalogue of Microorganisms (GCM) 10K type strain sequencing project: providing services to taxonomists for standard genome sequencing and annotation.</title>
        <authorList>
            <consortium name="The Broad Institute Genomics Platform"/>
            <consortium name="The Broad Institute Genome Sequencing Center for Infectious Disease"/>
            <person name="Wu L."/>
            <person name="Ma J."/>
        </authorList>
    </citation>
    <scope>NUCLEOTIDE SEQUENCE [LARGE SCALE GENOMIC DNA]</scope>
    <source>
        <strain evidence="8">NBRC 112416</strain>
    </source>
</reference>
<dbReference type="EMBL" id="BSNS01000011">
    <property type="protein sequence ID" value="GLQ55487.1"/>
    <property type="molecule type" value="Genomic_DNA"/>
</dbReference>
<keyword evidence="1 4" id="KW-0349">Heme</keyword>
<dbReference type="SUPFAM" id="SSF46626">
    <property type="entry name" value="Cytochrome c"/>
    <property type="match status" value="1"/>
</dbReference>
<proteinExistence type="predicted"/>
<evidence type="ECO:0000259" key="6">
    <source>
        <dbReference type="PROSITE" id="PS51007"/>
    </source>
</evidence>
<keyword evidence="3 4" id="KW-0408">Iron</keyword>
<evidence type="ECO:0000256" key="1">
    <source>
        <dbReference type="ARBA" id="ARBA00022617"/>
    </source>
</evidence>
<dbReference type="Gene3D" id="1.10.760.10">
    <property type="entry name" value="Cytochrome c-like domain"/>
    <property type="match status" value="1"/>
</dbReference>
<dbReference type="InterPro" id="IPR009056">
    <property type="entry name" value="Cyt_c-like_dom"/>
</dbReference>
<feature type="transmembrane region" description="Helical" evidence="5">
    <location>
        <begin position="12"/>
        <end position="33"/>
    </location>
</feature>
<dbReference type="RefSeq" id="WP_284340887.1">
    <property type="nucleotide sequence ID" value="NZ_BSNS01000011.1"/>
</dbReference>
<evidence type="ECO:0000256" key="5">
    <source>
        <dbReference type="SAM" id="Phobius"/>
    </source>
</evidence>
<organism evidence="7 8">
    <name type="scientific">Devosia nitrariae</name>
    <dbReference type="NCBI Taxonomy" id="2071872"/>
    <lineage>
        <taxon>Bacteria</taxon>
        <taxon>Pseudomonadati</taxon>
        <taxon>Pseudomonadota</taxon>
        <taxon>Alphaproteobacteria</taxon>
        <taxon>Hyphomicrobiales</taxon>
        <taxon>Devosiaceae</taxon>
        <taxon>Devosia</taxon>
    </lineage>
</organism>
<keyword evidence="5" id="KW-0472">Membrane</keyword>